<gene>
    <name evidence="2" type="ORF">E5161_08410</name>
</gene>
<dbReference type="InterPro" id="IPR036513">
    <property type="entry name" value="STAS_dom_sf"/>
</dbReference>
<sequence>MPLHIEEQQKGHTLVLKLAGVMDYSTIDGFEPSIPEKTGEVVVDFSALDFIDSTGIGAILLIIHSAHEQDAAVKFTGLDDNIKELFDTVGVFRILESLRKRGR</sequence>
<dbReference type="GO" id="GO:0043856">
    <property type="term" value="F:anti-sigma factor antagonist activity"/>
    <property type="evidence" value="ECO:0007669"/>
    <property type="project" value="TreeGrafter"/>
</dbReference>
<name>A0A4U0FDJ0_9BACL</name>
<dbReference type="PANTHER" id="PTHR33495:SF2">
    <property type="entry name" value="ANTI-SIGMA FACTOR ANTAGONIST TM_1081-RELATED"/>
    <property type="match status" value="1"/>
</dbReference>
<dbReference type="Pfam" id="PF01740">
    <property type="entry name" value="STAS"/>
    <property type="match status" value="1"/>
</dbReference>
<feature type="domain" description="STAS" evidence="1">
    <location>
        <begin position="3"/>
        <end position="103"/>
    </location>
</feature>
<comment type="caution">
    <text evidence="2">The sequence shown here is derived from an EMBL/GenBank/DDBJ whole genome shotgun (WGS) entry which is preliminary data.</text>
</comment>
<dbReference type="RefSeq" id="WP_136777269.1">
    <property type="nucleotide sequence ID" value="NZ_SUPK01000003.1"/>
</dbReference>
<dbReference type="Gene3D" id="3.30.750.24">
    <property type="entry name" value="STAS domain"/>
    <property type="match status" value="1"/>
</dbReference>
<dbReference type="AlphaFoldDB" id="A0A4U0FDJ0"/>
<protein>
    <submittedName>
        <fullName evidence="2">STAS domain-containing protein</fullName>
    </submittedName>
</protein>
<dbReference type="EMBL" id="SUPK01000003">
    <property type="protein sequence ID" value="TJY42850.1"/>
    <property type="molecule type" value="Genomic_DNA"/>
</dbReference>
<accession>A0A4U0FDJ0</accession>
<proteinExistence type="predicted"/>
<dbReference type="SUPFAM" id="SSF52091">
    <property type="entry name" value="SpoIIaa-like"/>
    <property type="match status" value="1"/>
</dbReference>
<evidence type="ECO:0000259" key="1">
    <source>
        <dbReference type="PROSITE" id="PS50801"/>
    </source>
</evidence>
<keyword evidence="3" id="KW-1185">Reference proteome</keyword>
<dbReference type="PROSITE" id="PS50801">
    <property type="entry name" value="STAS"/>
    <property type="match status" value="1"/>
</dbReference>
<dbReference type="CDD" id="cd07043">
    <property type="entry name" value="STAS_anti-anti-sigma_factors"/>
    <property type="match status" value="1"/>
</dbReference>
<dbReference type="PANTHER" id="PTHR33495">
    <property type="entry name" value="ANTI-SIGMA FACTOR ANTAGONIST TM_1081-RELATED-RELATED"/>
    <property type="match status" value="1"/>
</dbReference>
<dbReference type="Proteomes" id="UP000309673">
    <property type="component" value="Unassembled WGS sequence"/>
</dbReference>
<evidence type="ECO:0000313" key="3">
    <source>
        <dbReference type="Proteomes" id="UP000309673"/>
    </source>
</evidence>
<organism evidence="2 3">
    <name type="scientific">Cohnella pontilimi</name>
    <dbReference type="NCBI Taxonomy" id="2564100"/>
    <lineage>
        <taxon>Bacteria</taxon>
        <taxon>Bacillati</taxon>
        <taxon>Bacillota</taxon>
        <taxon>Bacilli</taxon>
        <taxon>Bacillales</taxon>
        <taxon>Paenibacillaceae</taxon>
        <taxon>Cohnella</taxon>
    </lineage>
</organism>
<dbReference type="OrthoDB" id="9793697at2"/>
<dbReference type="InterPro" id="IPR002645">
    <property type="entry name" value="STAS_dom"/>
</dbReference>
<reference evidence="2 3" key="1">
    <citation type="submission" date="2019-04" db="EMBL/GenBank/DDBJ databases">
        <title>Cohnella sp. nov., isolated from soil.</title>
        <authorList>
            <person name="Kim W."/>
        </authorList>
    </citation>
    <scope>NUCLEOTIDE SEQUENCE [LARGE SCALE GENOMIC DNA]</scope>
    <source>
        <strain evidence="2 3">CAU 1483</strain>
    </source>
</reference>
<evidence type="ECO:0000313" key="2">
    <source>
        <dbReference type="EMBL" id="TJY42850.1"/>
    </source>
</evidence>